<dbReference type="KEGG" id="bdr:105229729"/>
<dbReference type="OrthoDB" id="8015231at2759"/>
<feature type="compositionally biased region" description="Low complexity" evidence="2">
    <location>
        <begin position="217"/>
        <end position="228"/>
    </location>
</feature>
<proteinExistence type="predicted"/>
<name>A0A034WL59_BACDO</name>
<feature type="region of interest" description="Disordered" evidence="2">
    <location>
        <begin position="211"/>
        <end position="257"/>
    </location>
</feature>
<feature type="region of interest" description="Disordered" evidence="2">
    <location>
        <begin position="295"/>
        <end position="318"/>
    </location>
</feature>
<feature type="compositionally biased region" description="Polar residues" evidence="2">
    <location>
        <begin position="229"/>
        <end position="257"/>
    </location>
</feature>
<dbReference type="AlphaFoldDB" id="A0A034WL59"/>
<reference evidence="3" key="1">
    <citation type="journal article" date="2014" name="BMC Genomics">
        <title>Characterizing the developmental transcriptome of the oriental fruit fly, Bactrocera dorsalis (Diptera: Tephritidae) through comparative genomic analysis with Drosophila melanogaster utilizing modENCODE datasets.</title>
        <authorList>
            <person name="Geib S.M."/>
            <person name="Calla B."/>
            <person name="Hall B."/>
            <person name="Hou S."/>
            <person name="Manoukis N.C."/>
        </authorList>
    </citation>
    <scope>NUCLEOTIDE SEQUENCE</scope>
    <source>
        <strain evidence="3">Punador</strain>
    </source>
</reference>
<evidence type="ECO:0000256" key="1">
    <source>
        <dbReference type="SAM" id="Coils"/>
    </source>
</evidence>
<keyword evidence="1" id="KW-0175">Coiled coil</keyword>
<feature type="coiled-coil region" evidence="1">
    <location>
        <begin position="325"/>
        <end position="359"/>
    </location>
</feature>
<evidence type="ECO:0000256" key="2">
    <source>
        <dbReference type="SAM" id="MobiDB-lite"/>
    </source>
</evidence>
<sequence>MCGISAKKLIFVMEPTIKYENCEEIFIGPAGVITPGSGQKRHFDNISAGNEYGSGGGSYCQENQNPKSQSSAFIAPTHQTLYTQFQNTVGGQQDMKPAKRYRRGESAVLFSPPFFEVPDDINSQGDTFTARCVSCQVILRGHKNVSSNFIKHMKRSHPEVHKMYENYKLLKQHSRNMNLLVNKSTAAPSEQSYFDVSTCLDTTQSNTTQIETDAGENEQNSETTENSQPNSNTDLNDTNENSVDSQPNKNDISTSEVNLSNKTLQSISKMFDEKLKSFATKAELSEVSKNLINQARSRQSTPCSTSVHDGHNDDDEVEERRVDKYKTIQNELEVMRQRLSQSEQSKRVLQRELHTLEKIVRKRKLIINNIPIAPDQQPQNAVEQLLKERFDLPNVALENVCVIGNRNRQQNNRQTLLVEVVRECDVNAIFRRSACLKNTGIYISSQMSQISLKRKEKLLVLRREMLRRNQSLKILVRNTQLLVCGTYFYWDDLLGLCVGNLDMPESNLVSDDAAEELKKLTKLDMKEFLNVLKNYDIR</sequence>
<organism evidence="3">
    <name type="scientific">Bactrocera dorsalis</name>
    <name type="common">Oriental fruit fly</name>
    <name type="synonym">Dacus dorsalis</name>
    <dbReference type="NCBI Taxonomy" id="27457"/>
    <lineage>
        <taxon>Eukaryota</taxon>
        <taxon>Metazoa</taxon>
        <taxon>Ecdysozoa</taxon>
        <taxon>Arthropoda</taxon>
        <taxon>Hexapoda</taxon>
        <taxon>Insecta</taxon>
        <taxon>Pterygota</taxon>
        <taxon>Neoptera</taxon>
        <taxon>Endopterygota</taxon>
        <taxon>Diptera</taxon>
        <taxon>Brachycera</taxon>
        <taxon>Muscomorpha</taxon>
        <taxon>Tephritoidea</taxon>
        <taxon>Tephritidae</taxon>
        <taxon>Bactrocera</taxon>
        <taxon>Bactrocera</taxon>
    </lineage>
</organism>
<evidence type="ECO:0000313" key="3">
    <source>
        <dbReference type="EMBL" id="JAC55092.1"/>
    </source>
</evidence>
<dbReference type="EMBL" id="GAKP01003860">
    <property type="protein sequence ID" value="JAC55092.1"/>
    <property type="molecule type" value="Transcribed_RNA"/>
</dbReference>
<feature type="compositionally biased region" description="Polar residues" evidence="2">
    <location>
        <begin position="295"/>
        <end position="307"/>
    </location>
</feature>
<protein>
    <recommendedName>
        <fullName evidence="4">BED-type domain-containing protein</fullName>
    </recommendedName>
</protein>
<evidence type="ECO:0008006" key="4">
    <source>
        <dbReference type="Google" id="ProtNLM"/>
    </source>
</evidence>
<accession>A0A034WL59</accession>